<sequence length="35" mass="4071">MMLTGETETQSCGKQRMFLIKIILKEVREWIDNGA</sequence>
<reference evidence="1" key="1">
    <citation type="journal article" date="2021" name="Proc. Natl. Acad. Sci. U.S.A.">
        <title>A Catalog of Tens of Thousands of Viruses from Human Metagenomes Reveals Hidden Associations with Chronic Diseases.</title>
        <authorList>
            <person name="Tisza M.J."/>
            <person name="Buck C.B."/>
        </authorList>
    </citation>
    <scope>NUCLEOTIDE SEQUENCE</scope>
    <source>
        <strain evidence="1">CtBCr48</strain>
    </source>
</reference>
<proteinExistence type="predicted"/>
<dbReference type="EMBL" id="BK032595">
    <property type="protein sequence ID" value="DAF50406.1"/>
    <property type="molecule type" value="Genomic_DNA"/>
</dbReference>
<organism evidence="1">
    <name type="scientific">Siphoviridae sp. ctBCr48</name>
    <dbReference type="NCBI Taxonomy" id="2827802"/>
    <lineage>
        <taxon>Viruses</taxon>
        <taxon>Duplodnaviria</taxon>
        <taxon>Heunggongvirae</taxon>
        <taxon>Uroviricota</taxon>
        <taxon>Caudoviricetes</taxon>
    </lineage>
</organism>
<evidence type="ECO:0000313" key="1">
    <source>
        <dbReference type="EMBL" id="DAF50406.1"/>
    </source>
</evidence>
<protein>
    <submittedName>
        <fullName evidence="1">Uncharacterized protein</fullName>
    </submittedName>
</protein>
<name>A0A8S5SHH2_9CAUD</name>
<accession>A0A8S5SHH2</accession>